<protein>
    <recommendedName>
        <fullName evidence="3">Surface antigen BspA-like</fullName>
    </recommendedName>
</protein>
<dbReference type="RefSeq" id="XP_001319024.1">
    <property type="nucleotide sequence ID" value="XM_001318989.1"/>
</dbReference>
<gene>
    <name evidence="1" type="ORF">TVAG_103510</name>
</gene>
<accession>A2EKR2</accession>
<dbReference type="VEuPathDB" id="TrichDB:TVAGG3_0931080"/>
<evidence type="ECO:0008006" key="3">
    <source>
        <dbReference type="Google" id="ProtNLM"/>
    </source>
</evidence>
<dbReference type="InterPro" id="IPR032675">
    <property type="entry name" value="LRR_dom_sf"/>
</dbReference>
<sequence>MSGITNITIPENISIIESSAFALCKNLTNVTTCSRRYLNTANAFENCDKLTDIFVSP</sequence>
<dbReference type="VEuPathDB" id="TrichDB:TVAG_103510"/>
<dbReference type="Gene3D" id="3.80.10.10">
    <property type="entry name" value="Ribonuclease Inhibitor"/>
    <property type="match status" value="1"/>
</dbReference>
<evidence type="ECO:0000313" key="1">
    <source>
        <dbReference type="EMBL" id="EAY06801.1"/>
    </source>
</evidence>
<dbReference type="EMBL" id="DS113415">
    <property type="protein sequence ID" value="EAY06801.1"/>
    <property type="molecule type" value="Genomic_DNA"/>
</dbReference>
<keyword evidence="2" id="KW-1185">Reference proteome</keyword>
<dbReference type="InterPro" id="IPR026906">
    <property type="entry name" value="LRR_5"/>
</dbReference>
<name>A2EKR2_TRIV3</name>
<dbReference type="InParanoid" id="A2EKR2"/>
<reference evidence="1" key="1">
    <citation type="submission" date="2006-10" db="EMBL/GenBank/DDBJ databases">
        <authorList>
            <person name="Amadeo P."/>
            <person name="Zhao Q."/>
            <person name="Wortman J."/>
            <person name="Fraser-Liggett C."/>
            <person name="Carlton J."/>
        </authorList>
    </citation>
    <scope>NUCLEOTIDE SEQUENCE</scope>
    <source>
        <strain evidence="1">G3</strain>
    </source>
</reference>
<dbReference type="SMR" id="A2EKR2"/>
<evidence type="ECO:0000313" key="2">
    <source>
        <dbReference type="Proteomes" id="UP000001542"/>
    </source>
</evidence>
<organism evidence="1 2">
    <name type="scientific">Trichomonas vaginalis (strain ATCC PRA-98 / G3)</name>
    <dbReference type="NCBI Taxonomy" id="412133"/>
    <lineage>
        <taxon>Eukaryota</taxon>
        <taxon>Metamonada</taxon>
        <taxon>Parabasalia</taxon>
        <taxon>Trichomonadida</taxon>
        <taxon>Trichomonadidae</taxon>
        <taxon>Trichomonas</taxon>
    </lineage>
</organism>
<dbReference type="Proteomes" id="UP000001542">
    <property type="component" value="Unassembled WGS sequence"/>
</dbReference>
<dbReference type="AlphaFoldDB" id="A2EKR2"/>
<dbReference type="KEGG" id="tva:4764683"/>
<dbReference type="Pfam" id="PF13306">
    <property type="entry name" value="LRR_5"/>
    <property type="match status" value="1"/>
</dbReference>
<reference evidence="1" key="2">
    <citation type="journal article" date="2007" name="Science">
        <title>Draft genome sequence of the sexually transmitted pathogen Trichomonas vaginalis.</title>
        <authorList>
            <person name="Carlton J.M."/>
            <person name="Hirt R.P."/>
            <person name="Silva J.C."/>
            <person name="Delcher A.L."/>
            <person name="Schatz M."/>
            <person name="Zhao Q."/>
            <person name="Wortman J.R."/>
            <person name="Bidwell S.L."/>
            <person name="Alsmark U.C.M."/>
            <person name="Besteiro S."/>
            <person name="Sicheritz-Ponten T."/>
            <person name="Noel C.J."/>
            <person name="Dacks J.B."/>
            <person name="Foster P.G."/>
            <person name="Simillion C."/>
            <person name="Van de Peer Y."/>
            <person name="Miranda-Saavedra D."/>
            <person name="Barton G.J."/>
            <person name="Westrop G.D."/>
            <person name="Mueller S."/>
            <person name="Dessi D."/>
            <person name="Fiori P.L."/>
            <person name="Ren Q."/>
            <person name="Paulsen I."/>
            <person name="Zhang H."/>
            <person name="Bastida-Corcuera F.D."/>
            <person name="Simoes-Barbosa A."/>
            <person name="Brown M.T."/>
            <person name="Hayes R.D."/>
            <person name="Mukherjee M."/>
            <person name="Okumura C.Y."/>
            <person name="Schneider R."/>
            <person name="Smith A.J."/>
            <person name="Vanacova S."/>
            <person name="Villalvazo M."/>
            <person name="Haas B.J."/>
            <person name="Pertea M."/>
            <person name="Feldblyum T.V."/>
            <person name="Utterback T.R."/>
            <person name="Shu C.L."/>
            <person name="Osoegawa K."/>
            <person name="de Jong P.J."/>
            <person name="Hrdy I."/>
            <person name="Horvathova L."/>
            <person name="Zubacova Z."/>
            <person name="Dolezal P."/>
            <person name="Malik S.B."/>
            <person name="Logsdon J.M. Jr."/>
            <person name="Henze K."/>
            <person name="Gupta A."/>
            <person name="Wang C.C."/>
            <person name="Dunne R.L."/>
            <person name="Upcroft J.A."/>
            <person name="Upcroft P."/>
            <person name="White O."/>
            <person name="Salzberg S.L."/>
            <person name="Tang P."/>
            <person name="Chiu C.-H."/>
            <person name="Lee Y.-S."/>
            <person name="Embley T.M."/>
            <person name="Coombs G.H."/>
            <person name="Mottram J.C."/>
            <person name="Tachezy J."/>
            <person name="Fraser-Liggett C.M."/>
            <person name="Johnson P.J."/>
        </authorList>
    </citation>
    <scope>NUCLEOTIDE SEQUENCE [LARGE SCALE GENOMIC DNA]</scope>
    <source>
        <strain evidence="1">G3</strain>
    </source>
</reference>
<proteinExistence type="predicted"/>